<evidence type="ECO:0000313" key="2">
    <source>
        <dbReference type="EMBL" id="MQM11113.1"/>
    </source>
</evidence>
<organism evidence="2 3">
    <name type="scientific">Colocasia esculenta</name>
    <name type="common">Wild taro</name>
    <name type="synonym">Arum esculentum</name>
    <dbReference type="NCBI Taxonomy" id="4460"/>
    <lineage>
        <taxon>Eukaryota</taxon>
        <taxon>Viridiplantae</taxon>
        <taxon>Streptophyta</taxon>
        <taxon>Embryophyta</taxon>
        <taxon>Tracheophyta</taxon>
        <taxon>Spermatophyta</taxon>
        <taxon>Magnoliopsida</taxon>
        <taxon>Liliopsida</taxon>
        <taxon>Araceae</taxon>
        <taxon>Aroideae</taxon>
        <taxon>Colocasieae</taxon>
        <taxon>Colocasia</taxon>
    </lineage>
</organism>
<dbReference type="Proteomes" id="UP000652761">
    <property type="component" value="Unassembled WGS sequence"/>
</dbReference>
<dbReference type="AlphaFoldDB" id="A0A843WHZ1"/>
<gene>
    <name evidence="2" type="ORF">Taro_044014</name>
</gene>
<proteinExistence type="predicted"/>
<evidence type="ECO:0000256" key="1">
    <source>
        <dbReference type="SAM" id="MobiDB-lite"/>
    </source>
</evidence>
<keyword evidence="3" id="KW-1185">Reference proteome</keyword>
<comment type="caution">
    <text evidence="2">The sequence shown here is derived from an EMBL/GenBank/DDBJ whole genome shotgun (WGS) entry which is preliminary data.</text>
</comment>
<feature type="compositionally biased region" description="Basic and acidic residues" evidence="1">
    <location>
        <begin position="47"/>
        <end position="59"/>
    </location>
</feature>
<dbReference type="EMBL" id="NMUH01004870">
    <property type="protein sequence ID" value="MQM11113.1"/>
    <property type="molecule type" value="Genomic_DNA"/>
</dbReference>
<accession>A0A843WHZ1</accession>
<feature type="region of interest" description="Disordered" evidence="1">
    <location>
        <begin position="1"/>
        <end position="62"/>
    </location>
</feature>
<reference evidence="2" key="1">
    <citation type="submission" date="2017-07" db="EMBL/GenBank/DDBJ databases">
        <title>Taro Niue Genome Assembly and Annotation.</title>
        <authorList>
            <person name="Atibalentja N."/>
            <person name="Keating K."/>
            <person name="Fields C.J."/>
        </authorList>
    </citation>
    <scope>NUCLEOTIDE SEQUENCE</scope>
    <source>
        <strain evidence="2">Niue_2</strain>
        <tissue evidence="2">Leaf</tissue>
    </source>
</reference>
<evidence type="ECO:0000313" key="3">
    <source>
        <dbReference type="Proteomes" id="UP000652761"/>
    </source>
</evidence>
<name>A0A843WHZ1_COLES</name>
<protein>
    <submittedName>
        <fullName evidence="2">Uncharacterized protein</fullName>
    </submittedName>
</protein>
<sequence>MGTGEGSYGSVAGKNQQGSSARAELGGPRGIGRVALSSKRRSRPAKNHRDSSVVGHSDDQAQYDEIAAHEETKNNFSRLVAEERGKAIEEYRNSDELQDEIADLFQGGYDDCLAKVRGLYPDHDLSGAILAGDGEGGDQVAGGRGEELAAVVDEALETAIDRSLA</sequence>